<organism evidence="2 3">
    <name type="scientific">Hephaestia caeni</name>
    <dbReference type="NCBI Taxonomy" id="645617"/>
    <lineage>
        <taxon>Bacteria</taxon>
        <taxon>Pseudomonadati</taxon>
        <taxon>Pseudomonadota</taxon>
        <taxon>Alphaproteobacteria</taxon>
        <taxon>Sphingomonadales</taxon>
        <taxon>Sphingomonadaceae</taxon>
        <taxon>Hephaestia</taxon>
    </lineage>
</organism>
<feature type="region of interest" description="Disordered" evidence="1">
    <location>
        <begin position="1"/>
        <end position="32"/>
    </location>
</feature>
<evidence type="ECO:0000313" key="2">
    <source>
        <dbReference type="EMBL" id="RIA37373.1"/>
    </source>
</evidence>
<evidence type="ECO:0000313" key="3">
    <source>
        <dbReference type="Proteomes" id="UP000266568"/>
    </source>
</evidence>
<dbReference type="Proteomes" id="UP000266568">
    <property type="component" value="Unassembled WGS sequence"/>
</dbReference>
<reference evidence="2 3" key="1">
    <citation type="submission" date="2018-08" db="EMBL/GenBank/DDBJ databases">
        <title>Genomic Encyclopedia of Type Strains, Phase IV (KMG-IV): sequencing the most valuable type-strain genomes for metagenomic binning, comparative biology and taxonomic classification.</title>
        <authorList>
            <person name="Goeker M."/>
        </authorList>
    </citation>
    <scope>NUCLEOTIDE SEQUENCE [LARGE SCALE GENOMIC DNA]</scope>
    <source>
        <strain evidence="2 3">DSM 25527</strain>
    </source>
</reference>
<feature type="compositionally biased region" description="Basic and acidic residues" evidence="1">
    <location>
        <begin position="23"/>
        <end position="32"/>
    </location>
</feature>
<accession>A0A397NP21</accession>
<evidence type="ECO:0008006" key="4">
    <source>
        <dbReference type="Google" id="ProtNLM"/>
    </source>
</evidence>
<gene>
    <name evidence="2" type="ORF">DFR49_3257</name>
</gene>
<sequence>MGEADADFMRQLKGHHGSAMAETELRRGDEPR</sequence>
<evidence type="ECO:0000256" key="1">
    <source>
        <dbReference type="SAM" id="MobiDB-lite"/>
    </source>
</evidence>
<dbReference type="EMBL" id="QXDC01000004">
    <property type="protein sequence ID" value="RIA37373.1"/>
    <property type="molecule type" value="Genomic_DNA"/>
</dbReference>
<dbReference type="AlphaFoldDB" id="A0A397NP21"/>
<name>A0A397NP21_9SPHN</name>
<protein>
    <recommendedName>
        <fullName evidence="4">DUF305 domain-containing protein</fullName>
    </recommendedName>
</protein>
<proteinExistence type="predicted"/>
<keyword evidence="3" id="KW-1185">Reference proteome</keyword>
<comment type="caution">
    <text evidence="2">The sequence shown here is derived from an EMBL/GenBank/DDBJ whole genome shotgun (WGS) entry which is preliminary data.</text>
</comment>